<gene>
    <name evidence="1" type="ORF">KIL84_006703</name>
</gene>
<sequence length="99" mass="11481">MAKPIRIVSRSEKEIPITIDKRGLCRASKIQIASLTERIWIIVDIEREIQFAPKTQPIRILSRVRKQTWSSFKTQQAWGFSRSYRASEDFSRSGQADVS</sequence>
<keyword evidence="2" id="KW-1185">Reference proteome</keyword>
<comment type="caution">
    <text evidence="1">The sequence shown here is derived from an EMBL/GenBank/DDBJ whole genome shotgun (WGS) entry which is preliminary data.</text>
</comment>
<name>A0A9D3X1Q4_9SAUR</name>
<evidence type="ECO:0000313" key="2">
    <source>
        <dbReference type="Proteomes" id="UP000827986"/>
    </source>
</evidence>
<dbReference type="AlphaFoldDB" id="A0A9D3X1Q4"/>
<proteinExistence type="predicted"/>
<dbReference type="EMBL" id="JAHDVG010000483">
    <property type="protein sequence ID" value="KAH1171085.1"/>
    <property type="molecule type" value="Genomic_DNA"/>
</dbReference>
<protein>
    <submittedName>
        <fullName evidence="1">Uncharacterized protein</fullName>
    </submittedName>
</protein>
<reference evidence="1" key="1">
    <citation type="submission" date="2021-09" db="EMBL/GenBank/DDBJ databases">
        <title>The genome of Mauremys mutica provides insights into the evolution of semi-aquatic lifestyle.</title>
        <authorList>
            <person name="Gong S."/>
            <person name="Gao Y."/>
        </authorList>
    </citation>
    <scope>NUCLEOTIDE SEQUENCE</scope>
    <source>
        <strain evidence="1">MM-2020</strain>
        <tissue evidence="1">Muscle</tissue>
    </source>
</reference>
<accession>A0A9D3X1Q4</accession>
<organism evidence="1 2">
    <name type="scientific">Mauremys mutica</name>
    <name type="common">yellowpond turtle</name>
    <dbReference type="NCBI Taxonomy" id="74926"/>
    <lineage>
        <taxon>Eukaryota</taxon>
        <taxon>Metazoa</taxon>
        <taxon>Chordata</taxon>
        <taxon>Craniata</taxon>
        <taxon>Vertebrata</taxon>
        <taxon>Euteleostomi</taxon>
        <taxon>Archelosauria</taxon>
        <taxon>Testudinata</taxon>
        <taxon>Testudines</taxon>
        <taxon>Cryptodira</taxon>
        <taxon>Durocryptodira</taxon>
        <taxon>Testudinoidea</taxon>
        <taxon>Geoemydidae</taxon>
        <taxon>Geoemydinae</taxon>
        <taxon>Mauremys</taxon>
    </lineage>
</organism>
<dbReference type="Proteomes" id="UP000827986">
    <property type="component" value="Unassembled WGS sequence"/>
</dbReference>
<evidence type="ECO:0000313" key="1">
    <source>
        <dbReference type="EMBL" id="KAH1171085.1"/>
    </source>
</evidence>